<comment type="similarity">
    <text evidence="1">Belongs to the FrmR/RcnR family.</text>
</comment>
<evidence type="ECO:0000313" key="3">
    <source>
        <dbReference type="EMBL" id="RQD86965.1"/>
    </source>
</evidence>
<dbReference type="Gene3D" id="1.20.58.1000">
    <property type="entry name" value="Metal-sensitive repressor, helix protomer"/>
    <property type="match status" value="1"/>
</dbReference>
<dbReference type="GO" id="GO:0046872">
    <property type="term" value="F:metal ion binding"/>
    <property type="evidence" value="ECO:0007669"/>
    <property type="project" value="InterPro"/>
</dbReference>
<dbReference type="InterPro" id="IPR038390">
    <property type="entry name" value="Metal_Tscrpt_repr_sf"/>
</dbReference>
<dbReference type="CDD" id="cd10158">
    <property type="entry name" value="CsoR-like_DUF156_1"/>
    <property type="match status" value="1"/>
</dbReference>
<dbReference type="AlphaFoldDB" id="A0A424YZQ9"/>
<keyword evidence="4" id="KW-1185">Reference proteome</keyword>
<dbReference type="Proteomes" id="UP000286095">
    <property type="component" value="Unassembled WGS sequence"/>
</dbReference>
<proteinExistence type="inferred from homology"/>
<gene>
    <name evidence="2" type="ORF">A2J15_004530</name>
    <name evidence="3" type="ORF">DZD40_05665</name>
</gene>
<protein>
    <submittedName>
        <fullName evidence="3">Uncharacterized protein</fullName>
    </submittedName>
</protein>
<evidence type="ECO:0000256" key="1">
    <source>
        <dbReference type="ARBA" id="ARBA00005260"/>
    </source>
</evidence>
<dbReference type="KEGG" id="chw:A2J15_004530"/>
<sequence>MHQIKHTHSQKHIKTVCNRLSRTIGHLNAIKRMVENDKDCSEILIQLAAVKAQVNNTAKVILKEHLAHCMIHAAKENDTKSIEELNKAIDMFMK</sequence>
<dbReference type="STRING" id="1813019.A2J15_06210"/>
<name>A0A424YZQ9_9BACT</name>
<dbReference type="PANTHER" id="PTHR33677">
    <property type="entry name" value="TRANSCRIPTIONAL REPRESSOR FRMR-RELATED"/>
    <property type="match status" value="1"/>
</dbReference>
<dbReference type="OrthoDB" id="9806052at2"/>
<dbReference type="GO" id="GO:0045892">
    <property type="term" value="P:negative regulation of DNA-templated transcription"/>
    <property type="evidence" value="ECO:0007669"/>
    <property type="project" value="UniProtKB-ARBA"/>
</dbReference>
<dbReference type="InterPro" id="IPR003735">
    <property type="entry name" value="Metal_Tscrpt_repr"/>
</dbReference>
<dbReference type="GeneID" id="44004782"/>
<dbReference type="PANTHER" id="PTHR33677:SF3">
    <property type="entry name" value="COPPER-SENSING TRANSCRIPTIONAL REPRESSOR RICR"/>
    <property type="match status" value="1"/>
</dbReference>
<evidence type="ECO:0000313" key="5">
    <source>
        <dbReference type="Proteomes" id="UP000286095"/>
    </source>
</evidence>
<dbReference type="Proteomes" id="UP000093205">
    <property type="component" value="Chromosome"/>
</dbReference>
<dbReference type="Pfam" id="PF02583">
    <property type="entry name" value="Trns_repr_metal"/>
    <property type="match status" value="1"/>
</dbReference>
<dbReference type="EMBL" id="QURW01000013">
    <property type="protein sequence ID" value="RQD86965.1"/>
    <property type="molecule type" value="Genomic_DNA"/>
</dbReference>
<evidence type="ECO:0000313" key="2">
    <source>
        <dbReference type="EMBL" id="AXP08971.1"/>
    </source>
</evidence>
<dbReference type="EMBL" id="CP031611">
    <property type="protein sequence ID" value="AXP08971.1"/>
    <property type="molecule type" value="Genomic_DNA"/>
</dbReference>
<organism evidence="3 5">
    <name type="scientific">Campylobacter hepaticus</name>
    <dbReference type="NCBI Taxonomy" id="1813019"/>
    <lineage>
        <taxon>Bacteria</taxon>
        <taxon>Pseudomonadati</taxon>
        <taxon>Campylobacterota</taxon>
        <taxon>Epsilonproteobacteria</taxon>
        <taxon>Campylobacterales</taxon>
        <taxon>Campylobacteraceae</taxon>
        <taxon>Campylobacter</taxon>
    </lineage>
</organism>
<evidence type="ECO:0000313" key="4">
    <source>
        <dbReference type="Proteomes" id="UP000093205"/>
    </source>
</evidence>
<accession>A0A424YZQ9</accession>
<dbReference type="GO" id="GO:0003677">
    <property type="term" value="F:DNA binding"/>
    <property type="evidence" value="ECO:0007669"/>
    <property type="project" value="InterPro"/>
</dbReference>
<dbReference type="RefSeq" id="WP_066777149.1">
    <property type="nucleotide sequence ID" value="NZ_CBCSFE010000011.1"/>
</dbReference>
<reference evidence="4 5" key="1">
    <citation type="submission" date="2018-08" db="EMBL/GenBank/DDBJ databases">
        <title>Survival mechanisms of Campylobacter hepaticus identified by genomic analysis and comparative transcriptomic analysis of in vivo and in vitro derived bacteria.</title>
        <authorList>
            <person name="Van T.T.H."/>
            <person name="Moore R.J."/>
        </authorList>
    </citation>
    <scope>NUCLEOTIDE SEQUENCE [LARGE SCALE GENOMIC DNA]</scope>
    <source>
        <strain evidence="3 5">54L</strain>
        <strain evidence="2 4">HV10</strain>
    </source>
</reference>